<feature type="domain" description="ChsH2 C-terminal OB-fold" evidence="1">
    <location>
        <begin position="59"/>
        <end position="123"/>
    </location>
</feature>
<dbReference type="Proteomes" id="UP000216147">
    <property type="component" value="Unassembled WGS sequence"/>
</dbReference>
<evidence type="ECO:0000259" key="1">
    <source>
        <dbReference type="Pfam" id="PF01796"/>
    </source>
</evidence>
<dbReference type="InterPro" id="IPR002878">
    <property type="entry name" value="ChsH2_C"/>
</dbReference>
<proteinExistence type="predicted"/>
<dbReference type="Pfam" id="PF12172">
    <property type="entry name" value="zf-ChsH2"/>
    <property type="match status" value="1"/>
</dbReference>
<dbReference type="SUPFAM" id="SSF50249">
    <property type="entry name" value="Nucleic acid-binding proteins"/>
    <property type="match status" value="1"/>
</dbReference>
<dbReference type="InterPro" id="IPR052513">
    <property type="entry name" value="Thioester_dehydratase-like"/>
</dbReference>
<gene>
    <name evidence="3" type="ORF">B7Y86_16225</name>
</gene>
<dbReference type="PANTHER" id="PTHR34075:SF5">
    <property type="entry name" value="BLR3430 PROTEIN"/>
    <property type="match status" value="1"/>
</dbReference>
<dbReference type="PANTHER" id="PTHR34075">
    <property type="entry name" value="BLR3430 PROTEIN"/>
    <property type="match status" value="1"/>
</dbReference>
<organism evidence="3 4">
    <name type="scientific">Brevundimonas subvibrioides</name>
    <dbReference type="NCBI Taxonomy" id="74313"/>
    <lineage>
        <taxon>Bacteria</taxon>
        <taxon>Pseudomonadati</taxon>
        <taxon>Pseudomonadota</taxon>
        <taxon>Alphaproteobacteria</taxon>
        <taxon>Caulobacterales</taxon>
        <taxon>Caulobacteraceae</taxon>
        <taxon>Brevundimonas</taxon>
    </lineage>
</organism>
<evidence type="ECO:0000313" key="3">
    <source>
        <dbReference type="EMBL" id="OYX54500.1"/>
    </source>
</evidence>
<dbReference type="Pfam" id="PF01796">
    <property type="entry name" value="OB_ChsH2_C"/>
    <property type="match status" value="1"/>
</dbReference>
<dbReference type="InterPro" id="IPR012340">
    <property type="entry name" value="NA-bd_OB-fold"/>
</dbReference>
<comment type="caution">
    <text evidence="3">The sequence shown here is derived from an EMBL/GenBank/DDBJ whole genome shotgun (WGS) entry which is preliminary data.</text>
</comment>
<protein>
    <recommendedName>
        <fullName evidence="5">DNA-binding protein</fullName>
    </recommendedName>
</protein>
<evidence type="ECO:0000313" key="4">
    <source>
        <dbReference type="Proteomes" id="UP000216147"/>
    </source>
</evidence>
<evidence type="ECO:0000259" key="2">
    <source>
        <dbReference type="Pfam" id="PF12172"/>
    </source>
</evidence>
<accession>A0A258HBV8</accession>
<dbReference type="InterPro" id="IPR022002">
    <property type="entry name" value="ChsH2_Znr"/>
</dbReference>
<sequence>MTITPAELATAPVVAGLFATEAGRAHLIGSRCLGCGTLYFPQAISCRNPHCHDKTIEQTALPNRGILYSFTVQRYRPPPLFQMDDWQPYAIGVVDLGQGLHVMGMLTDIALDEIAIGMAMQLTLEPLINDSQRGSIITYKFKPETLA</sequence>
<reference evidence="3 4" key="1">
    <citation type="submission" date="2017-03" db="EMBL/GenBank/DDBJ databases">
        <title>Lifting the veil on microbial sulfur biogeochemistry in mining wastewaters.</title>
        <authorList>
            <person name="Kantor R.S."/>
            <person name="Colenbrander Nelson T."/>
            <person name="Marshall S."/>
            <person name="Bennett D."/>
            <person name="Apte S."/>
            <person name="Camacho D."/>
            <person name="Thomas B.C."/>
            <person name="Warren L.A."/>
            <person name="Banfield J.F."/>
        </authorList>
    </citation>
    <scope>NUCLEOTIDE SEQUENCE [LARGE SCALE GENOMIC DNA]</scope>
    <source>
        <strain evidence="3">32-68-21</strain>
    </source>
</reference>
<dbReference type="AlphaFoldDB" id="A0A258HBV8"/>
<evidence type="ECO:0008006" key="5">
    <source>
        <dbReference type="Google" id="ProtNLM"/>
    </source>
</evidence>
<feature type="domain" description="ChsH2 rubredoxin-like zinc ribbon" evidence="2">
    <location>
        <begin position="24"/>
        <end position="56"/>
    </location>
</feature>
<dbReference type="EMBL" id="NCEQ01000029">
    <property type="protein sequence ID" value="OYX54500.1"/>
    <property type="molecule type" value="Genomic_DNA"/>
</dbReference>
<name>A0A258HBV8_9CAUL</name>